<dbReference type="OrthoDB" id="7843147at2"/>
<dbReference type="PANTHER" id="PTHR30269:SF37">
    <property type="entry name" value="MEMBRANE TRANSPORTER PROTEIN"/>
    <property type="match status" value="1"/>
</dbReference>
<feature type="transmembrane region" description="Helical" evidence="8">
    <location>
        <begin position="7"/>
        <end position="33"/>
    </location>
</feature>
<keyword evidence="3" id="KW-0813">Transport</keyword>
<feature type="transmembrane region" description="Helical" evidence="8">
    <location>
        <begin position="124"/>
        <end position="147"/>
    </location>
</feature>
<reference evidence="9 10" key="1">
    <citation type="submission" date="2018-05" db="EMBL/GenBank/DDBJ databases">
        <title>Paenibacillus flagellatus sp. nov., isolated from selenium mineral soil.</title>
        <authorList>
            <person name="Dai X."/>
        </authorList>
    </citation>
    <scope>NUCLEOTIDE SEQUENCE [LARGE SCALE GENOMIC DNA]</scope>
    <source>
        <strain evidence="9 10">DXL2</strain>
    </source>
</reference>
<dbReference type="GO" id="GO:0005886">
    <property type="term" value="C:plasma membrane"/>
    <property type="evidence" value="ECO:0007669"/>
    <property type="project" value="UniProtKB-SubCell"/>
</dbReference>
<dbReference type="Proteomes" id="UP000247476">
    <property type="component" value="Unassembled WGS sequence"/>
</dbReference>
<gene>
    <name evidence="9" type="ORF">DLM86_07100</name>
</gene>
<evidence type="ECO:0000256" key="3">
    <source>
        <dbReference type="ARBA" id="ARBA00022448"/>
    </source>
</evidence>
<accession>A0A2V5KBJ4</accession>
<feature type="transmembrane region" description="Helical" evidence="8">
    <location>
        <begin position="95"/>
        <end position="112"/>
    </location>
</feature>
<comment type="subcellular location">
    <subcellularLocation>
        <location evidence="1 8">Cell membrane</location>
        <topology evidence="1 8">Multi-pass membrane protein</topology>
    </subcellularLocation>
</comment>
<dbReference type="EMBL" id="QJVJ01000003">
    <property type="protein sequence ID" value="PYI55494.1"/>
    <property type="molecule type" value="Genomic_DNA"/>
</dbReference>
<evidence type="ECO:0000256" key="6">
    <source>
        <dbReference type="ARBA" id="ARBA00022989"/>
    </source>
</evidence>
<comment type="caution">
    <text evidence="9">The sequence shown here is derived from an EMBL/GenBank/DDBJ whole genome shotgun (WGS) entry which is preliminary data.</text>
</comment>
<dbReference type="AlphaFoldDB" id="A0A2V5KBJ4"/>
<evidence type="ECO:0000313" key="9">
    <source>
        <dbReference type="EMBL" id="PYI55494.1"/>
    </source>
</evidence>
<keyword evidence="4 8" id="KW-1003">Cell membrane</keyword>
<organism evidence="9 10">
    <name type="scientific">Paenibacillus flagellatus</name>
    <dbReference type="NCBI Taxonomy" id="2211139"/>
    <lineage>
        <taxon>Bacteria</taxon>
        <taxon>Bacillati</taxon>
        <taxon>Bacillota</taxon>
        <taxon>Bacilli</taxon>
        <taxon>Bacillales</taxon>
        <taxon>Paenibacillaceae</taxon>
        <taxon>Paenibacillus</taxon>
    </lineage>
</organism>
<evidence type="ECO:0000256" key="4">
    <source>
        <dbReference type="ARBA" id="ARBA00022475"/>
    </source>
</evidence>
<evidence type="ECO:0000256" key="2">
    <source>
        <dbReference type="ARBA" id="ARBA00009142"/>
    </source>
</evidence>
<evidence type="ECO:0000313" key="10">
    <source>
        <dbReference type="Proteomes" id="UP000247476"/>
    </source>
</evidence>
<feature type="transmembrane region" description="Helical" evidence="8">
    <location>
        <begin position="186"/>
        <end position="207"/>
    </location>
</feature>
<keyword evidence="7 8" id="KW-0472">Membrane</keyword>
<feature type="transmembrane region" description="Helical" evidence="8">
    <location>
        <begin position="69"/>
        <end position="89"/>
    </location>
</feature>
<evidence type="ECO:0000256" key="1">
    <source>
        <dbReference type="ARBA" id="ARBA00004651"/>
    </source>
</evidence>
<feature type="transmembrane region" description="Helical" evidence="8">
    <location>
        <begin position="214"/>
        <end position="232"/>
    </location>
</feature>
<evidence type="ECO:0000256" key="8">
    <source>
        <dbReference type="RuleBase" id="RU363041"/>
    </source>
</evidence>
<evidence type="ECO:0000256" key="7">
    <source>
        <dbReference type="ARBA" id="ARBA00023136"/>
    </source>
</evidence>
<keyword evidence="10" id="KW-1185">Reference proteome</keyword>
<proteinExistence type="inferred from homology"/>
<name>A0A2V5KBJ4_9BACL</name>
<dbReference type="RefSeq" id="WP_110839296.1">
    <property type="nucleotide sequence ID" value="NZ_QJVJ01000003.1"/>
</dbReference>
<dbReference type="Pfam" id="PF01925">
    <property type="entry name" value="TauE"/>
    <property type="match status" value="1"/>
</dbReference>
<comment type="similarity">
    <text evidence="2 8">Belongs to the 4-toluene sulfonate uptake permease (TSUP) (TC 2.A.102) family.</text>
</comment>
<feature type="transmembrane region" description="Helical" evidence="8">
    <location>
        <begin position="39"/>
        <end position="57"/>
    </location>
</feature>
<dbReference type="InterPro" id="IPR002781">
    <property type="entry name" value="TM_pro_TauE-like"/>
</dbReference>
<protein>
    <recommendedName>
        <fullName evidence="8">Probable membrane transporter protein</fullName>
    </recommendedName>
</protein>
<dbReference type="PANTHER" id="PTHR30269">
    <property type="entry name" value="TRANSMEMBRANE PROTEIN YFCA"/>
    <property type="match status" value="1"/>
</dbReference>
<sequence length="235" mass="24365">MEWIWTFLIVVMSAAVQTGTGFGFAIMAIPLLLLVNPDHSAVSTALALSLLSSLSTLPKVVRDADRRMLGRLLTGSAFGLPLGGLVFFLLDVEGLKAAAGVAILAFAVPLLIRMRLPLGGGRGAGLLSGFLGASVGMPGPPVVLYMLSADVGKNVFRGTSIAYYSAVNAVSLTIQLSSGRVVPAELVQAAFLVPAIFAGQYIGAAAARRLSPVWFRRATMLLLVASGVQALLTGL</sequence>
<evidence type="ECO:0000256" key="5">
    <source>
        <dbReference type="ARBA" id="ARBA00022692"/>
    </source>
</evidence>
<keyword evidence="5 8" id="KW-0812">Transmembrane</keyword>
<keyword evidence="6 8" id="KW-1133">Transmembrane helix</keyword>
<dbReference type="InterPro" id="IPR052017">
    <property type="entry name" value="TSUP"/>
</dbReference>